<dbReference type="GO" id="GO:0003723">
    <property type="term" value="F:RNA binding"/>
    <property type="evidence" value="ECO:0007669"/>
    <property type="project" value="InterPro"/>
</dbReference>
<gene>
    <name evidence="5" type="ORF">CFOL_v3_16894</name>
</gene>
<dbReference type="InterPro" id="IPR002885">
    <property type="entry name" value="PPR_rpt"/>
</dbReference>
<dbReference type="Pfam" id="PF14432">
    <property type="entry name" value="DYW_deaminase"/>
    <property type="match status" value="1"/>
</dbReference>
<dbReference type="PANTHER" id="PTHR47926:SF500">
    <property type="entry name" value="REPEAT-CONTAINING PROTEIN, PUTATIVE-RELATED"/>
    <property type="match status" value="1"/>
</dbReference>
<dbReference type="InParanoid" id="A0A1Q3BZZ1"/>
<dbReference type="FunFam" id="1.25.40.10:FF:000144">
    <property type="entry name" value="Pentatricopeptide repeat-containing protein, mitochondrial"/>
    <property type="match status" value="1"/>
</dbReference>
<dbReference type="Pfam" id="PF01535">
    <property type="entry name" value="PPR"/>
    <property type="match status" value="6"/>
</dbReference>
<dbReference type="OrthoDB" id="185373at2759"/>
<feature type="repeat" description="PPR" evidence="3">
    <location>
        <begin position="196"/>
        <end position="230"/>
    </location>
</feature>
<dbReference type="Pfam" id="PF13041">
    <property type="entry name" value="PPR_2"/>
    <property type="match status" value="2"/>
</dbReference>
<evidence type="ECO:0000256" key="3">
    <source>
        <dbReference type="PROSITE-ProRule" id="PRU00708"/>
    </source>
</evidence>
<feature type="repeat" description="PPR" evidence="3">
    <location>
        <begin position="299"/>
        <end position="333"/>
    </location>
</feature>
<keyword evidence="6" id="KW-1185">Reference proteome</keyword>
<dbReference type="InterPro" id="IPR046960">
    <property type="entry name" value="PPR_At4g14850-like_plant"/>
</dbReference>
<dbReference type="InterPro" id="IPR032867">
    <property type="entry name" value="DYW_dom"/>
</dbReference>
<accession>A0A1Q3BZZ1</accession>
<feature type="repeat" description="PPR" evidence="3">
    <location>
        <begin position="266"/>
        <end position="296"/>
    </location>
</feature>
<feature type="domain" description="DYW" evidence="4">
    <location>
        <begin position="513"/>
        <end position="605"/>
    </location>
</feature>
<feature type="repeat" description="PPR" evidence="3">
    <location>
        <begin position="334"/>
        <end position="368"/>
    </location>
</feature>
<feature type="repeat" description="PPR" evidence="3">
    <location>
        <begin position="95"/>
        <end position="129"/>
    </location>
</feature>
<comment type="similarity">
    <text evidence="1">Belongs to the PPR family. PCMP-H subfamily.</text>
</comment>
<dbReference type="FunFam" id="1.25.40.10:FF:000344">
    <property type="entry name" value="Pentatricopeptide repeat-containing protein"/>
    <property type="match status" value="1"/>
</dbReference>
<dbReference type="GO" id="GO:0008270">
    <property type="term" value="F:zinc ion binding"/>
    <property type="evidence" value="ECO:0007669"/>
    <property type="project" value="InterPro"/>
</dbReference>
<dbReference type="Pfam" id="PF20431">
    <property type="entry name" value="E_motif"/>
    <property type="match status" value="1"/>
</dbReference>
<dbReference type="InterPro" id="IPR046848">
    <property type="entry name" value="E_motif"/>
</dbReference>
<reference evidence="6" key="1">
    <citation type="submission" date="2016-04" db="EMBL/GenBank/DDBJ databases">
        <title>Cephalotus genome sequencing.</title>
        <authorList>
            <person name="Fukushima K."/>
            <person name="Hasebe M."/>
            <person name="Fang X."/>
        </authorList>
    </citation>
    <scope>NUCLEOTIDE SEQUENCE [LARGE SCALE GENOMIC DNA]</scope>
    <source>
        <strain evidence="6">cv. St1</strain>
    </source>
</reference>
<dbReference type="InterPro" id="IPR011990">
    <property type="entry name" value="TPR-like_helical_dom_sf"/>
</dbReference>
<evidence type="ECO:0000256" key="2">
    <source>
        <dbReference type="ARBA" id="ARBA00022737"/>
    </source>
</evidence>
<keyword evidence="2" id="KW-0677">Repeat</keyword>
<dbReference type="PANTHER" id="PTHR47926">
    <property type="entry name" value="PENTATRICOPEPTIDE REPEAT-CONTAINING PROTEIN"/>
    <property type="match status" value="1"/>
</dbReference>
<organism evidence="5 6">
    <name type="scientific">Cephalotus follicularis</name>
    <name type="common">Albany pitcher plant</name>
    <dbReference type="NCBI Taxonomy" id="3775"/>
    <lineage>
        <taxon>Eukaryota</taxon>
        <taxon>Viridiplantae</taxon>
        <taxon>Streptophyta</taxon>
        <taxon>Embryophyta</taxon>
        <taxon>Tracheophyta</taxon>
        <taxon>Spermatophyta</taxon>
        <taxon>Magnoliopsida</taxon>
        <taxon>eudicotyledons</taxon>
        <taxon>Gunneridae</taxon>
        <taxon>Pentapetalae</taxon>
        <taxon>rosids</taxon>
        <taxon>fabids</taxon>
        <taxon>Oxalidales</taxon>
        <taxon>Cephalotaceae</taxon>
        <taxon>Cephalotus</taxon>
    </lineage>
</organism>
<comment type="caution">
    <text evidence="5">The sequence shown here is derived from an EMBL/GenBank/DDBJ whole genome shotgun (WGS) entry which is preliminary data.</text>
</comment>
<dbReference type="FunFam" id="1.25.40.10:FF:000073">
    <property type="entry name" value="Pentatricopeptide repeat-containing protein chloroplastic"/>
    <property type="match status" value="1"/>
</dbReference>
<protein>
    <submittedName>
        <fullName evidence="5">PPR domain-containing protein/PPR_2 domain-containing protein/PPR_3 domain-containing protein/DYW_deaminase domain-containing protein</fullName>
    </submittedName>
</protein>
<name>A0A1Q3BZZ1_CEPFO</name>
<dbReference type="Gene3D" id="1.25.40.10">
    <property type="entry name" value="Tetratricopeptide repeat domain"/>
    <property type="match status" value="4"/>
</dbReference>
<dbReference type="EMBL" id="BDDD01001105">
    <property type="protein sequence ID" value="GAV73408.1"/>
    <property type="molecule type" value="Genomic_DNA"/>
</dbReference>
<dbReference type="PROSITE" id="PS51375">
    <property type="entry name" value="PPR"/>
    <property type="match status" value="5"/>
</dbReference>
<proteinExistence type="inferred from homology"/>
<evidence type="ECO:0000256" key="1">
    <source>
        <dbReference type="ARBA" id="ARBA00006643"/>
    </source>
</evidence>
<evidence type="ECO:0000313" key="6">
    <source>
        <dbReference type="Proteomes" id="UP000187406"/>
    </source>
</evidence>
<sequence>MLRGYANNGHCFETMELYTLMRRIGISSNNYTFPFVLKACALKSLILEGKVIHGYAIRTGFDSDIFVETALLDMYAKCGLTDDGRKVFDRMPVRDVVCWTAMITGCEQAEKPKEALLLFRHMQQEGLLAGSITLVSVISAVGQLGHSMMAHSVHAFAVCNGFLESVRVGNSIVSMYAKCGNVKLARLVFDRMEERDGISWNSMLSGYTQNGQASEALLLFYHMQDSGCKPNPVTALILVSACAYLGSRHLGRKLHDFIADSNIKIDTILWNSLMDMYAKCGDLETAVKMFNDIDPSKRDVTSWNILISGYGMHGNGKKALEVFSRMQEEGGEPDHVTFASILSACSHAGLIDEGRNCFAGMTKLSVTPQMKHYACVVDMLGRAGLLDEAFDMIRKMPLPPNDEVWGALLLACRIYGNAEIGEIAANNLFRLEPEHAGYYVLMSNIYAASNKWQEVKKLRQDMQVKGLKKTAAFSVIEFGKGVHGFHTADQVNPHWQEVYKRVESLAVEMKMAGYVPDKSCVLHDVEEEDKEQILNYHSEKLAIAFGLMKIDPGVEIQVTKNLRMCNDCHSAFKFISHIYRRKIIVRDANRFHHFQGGACSCKDYW</sequence>
<evidence type="ECO:0000313" key="5">
    <source>
        <dbReference type="EMBL" id="GAV73408.1"/>
    </source>
</evidence>
<evidence type="ECO:0000259" key="4">
    <source>
        <dbReference type="Pfam" id="PF14432"/>
    </source>
</evidence>
<dbReference type="Proteomes" id="UP000187406">
    <property type="component" value="Unassembled WGS sequence"/>
</dbReference>
<dbReference type="GO" id="GO:0009451">
    <property type="term" value="P:RNA modification"/>
    <property type="evidence" value="ECO:0007669"/>
    <property type="project" value="InterPro"/>
</dbReference>
<dbReference type="AlphaFoldDB" id="A0A1Q3BZZ1"/>
<dbReference type="NCBIfam" id="TIGR00756">
    <property type="entry name" value="PPR"/>
    <property type="match status" value="5"/>
</dbReference>
<dbReference type="FunFam" id="1.25.40.10:FF:000366">
    <property type="entry name" value="Pentatricopeptide (PPR) repeat-containing protein"/>
    <property type="match status" value="1"/>
</dbReference>